<protein>
    <submittedName>
        <fullName evidence="1">DUF1450 domain-containing protein</fullName>
    </submittedName>
</protein>
<keyword evidence="2" id="KW-1185">Reference proteome</keyword>
<name>A0A5C4T1M7_9BACL</name>
<accession>A0A5C4T1M7</accession>
<dbReference type="OrthoDB" id="1684419at2"/>
<dbReference type="AlphaFoldDB" id="A0A5C4T1M7"/>
<dbReference type="EMBL" id="VDCQ01000050">
    <property type="protein sequence ID" value="TNJ62961.1"/>
    <property type="molecule type" value="Genomic_DNA"/>
</dbReference>
<proteinExistence type="predicted"/>
<dbReference type="NCBIfam" id="NF010190">
    <property type="entry name" value="PRK13669.1"/>
    <property type="match status" value="1"/>
</dbReference>
<dbReference type="InterPro" id="IPR009910">
    <property type="entry name" value="DUF1450"/>
</dbReference>
<dbReference type="Proteomes" id="UP000307943">
    <property type="component" value="Unassembled WGS sequence"/>
</dbReference>
<gene>
    <name evidence="1" type="ORF">FE784_27790</name>
</gene>
<comment type="caution">
    <text evidence="1">The sequence shown here is derived from an EMBL/GenBank/DDBJ whole genome shotgun (WGS) entry which is preliminary data.</text>
</comment>
<reference evidence="1 2" key="1">
    <citation type="submission" date="2019-05" db="EMBL/GenBank/DDBJ databases">
        <title>We sequenced the genome of Paenibacillus hemerocallicola KCTC 33185 for further insight into its adaptation and study the phylogeny of Paenibacillus.</title>
        <authorList>
            <person name="Narsing Rao M.P."/>
        </authorList>
    </citation>
    <scope>NUCLEOTIDE SEQUENCE [LARGE SCALE GENOMIC DNA]</scope>
    <source>
        <strain evidence="1 2">KCTC 33185</strain>
    </source>
</reference>
<dbReference type="Pfam" id="PF07293">
    <property type="entry name" value="DUF1450"/>
    <property type="match status" value="1"/>
</dbReference>
<evidence type="ECO:0000313" key="2">
    <source>
        <dbReference type="Proteomes" id="UP000307943"/>
    </source>
</evidence>
<organism evidence="1 2">
    <name type="scientific">Paenibacillus hemerocallicola</name>
    <dbReference type="NCBI Taxonomy" id="1172614"/>
    <lineage>
        <taxon>Bacteria</taxon>
        <taxon>Bacillati</taxon>
        <taxon>Bacillota</taxon>
        <taxon>Bacilli</taxon>
        <taxon>Bacillales</taxon>
        <taxon>Paenibacillaceae</taxon>
        <taxon>Paenibacillus</taxon>
    </lineage>
</organism>
<sequence>MRPIVEFCTNNMHHGTDEVMRRLEENPELDVIEYGCLGNCGQCYMEPYALVNGEIVPASSPDELFEAITAKIKELEEQFAWLDEQPDL</sequence>
<evidence type="ECO:0000313" key="1">
    <source>
        <dbReference type="EMBL" id="TNJ62961.1"/>
    </source>
</evidence>
<dbReference type="RefSeq" id="WP_139605518.1">
    <property type="nucleotide sequence ID" value="NZ_VDCQ01000050.1"/>
</dbReference>